<evidence type="ECO:0008006" key="6">
    <source>
        <dbReference type="Google" id="ProtNLM"/>
    </source>
</evidence>
<dbReference type="InterPro" id="IPR001343">
    <property type="entry name" value="Hemolysn_Ca-bd"/>
</dbReference>
<dbReference type="PRINTS" id="PR00313">
    <property type="entry name" value="CABNDNGRPT"/>
</dbReference>
<dbReference type="Proteomes" id="UP001501578">
    <property type="component" value="Unassembled WGS sequence"/>
</dbReference>
<dbReference type="Gene3D" id="2.150.10.10">
    <property type="entry name" value="Serralysin-like metalloprotease, C-terminal"/>
    <property type="match status" value="1"/>
</dbReference>
<feature type="region of interest" description="Disordered" evidence="3">
    <location>
        <begin position="349"/>
        <end position="434"/>
    </location>
</feature>
<evidence type="ECO:0000313" key="4">
    <source>
        <dbReference type="EMBL" id="GAA0912880.1"/>
    </source>
</evidence>
<dbReference type="PANTHER" id="PTHR38340:SF1">
    <property type="entry name" value="S-LAYER PROTEIN"/>
    <property type="match status" value="1"/>
</dbReference>
<keyword evidence="5" id="KW-1185">Reference proteome</keyword>
<organism evidence="4 5">
    <name type="scientific">Nonomuraea longicatena</name>
    <dbReference type="NCBI Taxonomy" id="83682"/>
    <lineage>
        <taxon>Bacteria</taxon>
        <taxon>Bacillati</taxon>
        <taxon>Actinomycetota</taxon>
        <taxon>Actinomycetes</taxon>
        <taxon>Streptosporangiales</taxon>
        <taxon>Streptosporangiaceae</taxon>
        <taxon>Nonomuraea</taxon>
    </lineage>
</organism>
<evidence type="ECO:0000256" key="1">
    <source>
        <dbReference type="ARBA" id="ARBA00004613"/>
    </source>
</evidence>
<comment type="subcellular location">
    <subcellularLocation>
        <location evidence="1">Secreted</location>
    </subcellularLocation>
</comment>
<dbReference type="Pfam" id="PF00353">
    <property type="entry name" value="HemolysinCabind"/>
    <property type="match status" value="2"/>
</dbReference>
<accession>A0ABP3Z3V3</accession>
<name>A0ABP3Z3V3_9ACTN</name>
<comment type="caution">
    <text evidence="4">The sequence shown here is derived from an EMBL/GenBank/DDBJ whole genome shotgun (WGS) entry which is preliminary data.</text>
</comment>
<keyword evidence="2" id="KW-0964">Secreted</keyword>
<dbReference type="SUPFAM" id="SSF51120">
    <property type="entry name" value="beta-Roll"/>
    <property type="match status" value="1"/>
</dbReference>
<feature type="region of interest" description="Disordered" evidence="3">
    <location>
        <begin position="1"/>
        <end position="81"/>
    </location>
</feature>
<dbReference type="PANTHER" id="PTHR38340">
    <property type="entry name" value="S-LAYER PROTEIN"/>
    <property type="match status" value="1"/>
</dbReference>
<evidence type="ECO:0000256" key="2">
    <source>
        <dbReference type="ARBA" id="ARBA00022525"/>
    </source>
</evidence>
<dbReference type="InterPro" id="IPR050557">
    <property type="entry name" value="RTX_toxin/Mannuronan_C5-epim"/>
</dbReference>
<sequence length="434" mass="45043">MAKDIPSDAVANDAHTGGVATNAHTDSITNDPPSDTVTNNTHTGAVATNAHTDSITNDPPSDTVTNDAHSGGVAGRQFSRGGAGACATGGTVVDGVNAGGNWAPVTPGKWQFPGDQVILAQAGVARPGPRRPFEYAVLRTGPEFASVEIEAQVRLDTPTSVNNRDVIIVFGYRSDTRFYYVHLSQDNTIYPHNGIFVVDNADRLRLDHQWNGQVGAPPAVTDAAWHRVRLTHCVPTGEIAVYMDGSATPLMTATDRRLGSGRVGFGSFDNIGRMRDMKVTGTPICAGQAATVTGTPGGDVLTGTQGNDVIAALGGDDLVRSLGGDDVVCAGDGRDVVLAGDGDDRVLGEAGRDLLNGQNGDDSLYGGADPDLLNGGPGDDRLYGTGPDDVLVGGPGRDTSHTDHDQTPTPRSDPNAEPRTPTPEDRNPGGTRRG</sequence>
<protein>
    <recommendedName>
        <fullName evidence="6">Calcium-binding protein</fullName>
    </recommendedName>
</protein>
<dbReference type="Gene3D" id="2.60.120.560">
    <property type="entry name" value="Exo-inulinase, domain 1"/>
    <property type="match status" value="1"/>
</dbReference>
<proteinExistence type="predicted"/>
<evidence type="ECO:0000313" key="5">
    <source>
        <dbReference type="Proteomes" id="UP001501578"/>
    </source>
</evidence>
<reference evidence="5" key="1">
    <citation type="journal article" date="2019" name="Int. J. Syst. Evol. Microbiol.">
        <title>The Global Catalogue of Microorganisms (GCM) 10K type strain sequencing project: providing services to taxonomists for standard genome sequencing and annotation.</title>
        <authorList>
            <consortium name="The Broad Institute Genomics Platform"/>
            <consortium name="The Broad Institute Genome Sequencing Center for Infectious Disease"/>
            <person name="Wu L."/>
            <person name="Ma J."/>
        </authorList>
    </citation>
    <scope>NUCLEOTIDE SEQUENCE [LARGE SCALE GENOMIC DNA]</scope>
    <source>
        <strain evidence="5">JCM 11136</strain>
    </source>
</reference>
<dbReference type="EMBL" id="BAAAHQ010000001">
    <property type="protein sequence ID" value="GAA0912880.1"/>
    <property type="molecule type" value="Genomic_DNA"/>
</dbReference>
<dbReference type="PROSITE" id="PS00330">
    <property type="entry name" value="HEMOLYSIN_CALCIUM"/>
    <property type="match status" value="1"/>
</dbReference>
<dbReference type="InterPro" id="IPR018511">
    <property type="entry name" value="Hemolysin-typ_Ca-bd_CS"/>
</dbReference>
<evidence type="ECO:0000256" key="3">
    <source>
        <dbReference type="SAM" id="MobiDB-lite"/>
    </source>
</evidence>
<feature type="compositionally biased region" description="Polar residues" evidence="3">
    <location>
        <begin position="49"/>
        <end position="68"/>
    </location>
</feature>
<dbReference type="InterPro" id="IPR011049">
    <property type="entry name" value="Serralysin-like_metalloprot_C"/>
</dbReference>
<gene>
    <name evidence="4" type="ORF">GCM10009560_04140</name>
</gene>
<feature type="compositionally biased region" description="Polar residues" evidence="3">
    <location>
        <begin position="22"/>
        <end position="43"/>
    </location>
</feature>